<dbReference type="Proteomes" id="UP001164250">
    <property type="component" value="Chromosome 2"/>
</dbReference>
<gene>
    <name evidence="1" type="ORF">Patl1_17705</name>
</gene>
<accession>A0ACC1BZ03</accession>
<protein>
    <submittedName>
        <fullName evidence="1">Uncharacterized protein</fullName>
    </submittedName>
</protein>
<comment type="caution">
    <text evidence="1">The sequence shown here is derived from an EMBL/GenBank/DDBJ whole genome shotgun (WGS) entry which is preliminary data.</text>
</comment>
<dbReference type="EMBL" id="CM047898">
    <property type="protein sequence ID" value="KAJ0105129.1"/>
    <property type="molecule type" value="Genomic_DNA"/>
</dbReference>
<evidence type="ECO:0000313" key="1">
    <source>
        <dbReference type="EMBL" id="KAJ0105129.1"/>
    </source>
</evidence>
<keyword evidence="2" id="KW-1185">Reference proteome</keyword>
<organism evidence="1 2">
    <name type="scientific">Pistacia atlantica</name>
    <dbReference type="NCBI Taxonomy" id="434234"/>
    <lineage>
        <taxon>Eukaryota</taxon>
        <taxon>Viridiplantae</taxon>
        <taxon>Streptophyta</taxon>
        <taxon>Embryophyta</taxon>
        <taxon>Tracheophyta</taxon>
        <taxon>Spermatophyta</taxon>
        <taxon>Magnoliopsida</taxon>
        <taxon>eudicotyledons</taxon>
        <taxon>Gunneridae</taxon>
        <taxon>Pentapetalae</taxon>
        <taxon>rosids</taxon>
        <taxon>malvids</taxon>
        <taxon>Sapindales</taxon>
        <taxon>Anacardiaceae</taxon>
        <taxon>Pistacia</taxon>
    </lineage>
</organism>
<name>A0ACC1BZ03_9ROSI</name>
<evidence type="ECO:0000313" key="2">
    <source>
        <dbReference type="Proteomes" id="UP001164250"/>
    </source>
</evidence>
<proteinExistence type="predicted"/>
<sequence>MSCCKTSTFVTQKMVK</sequence>
<reference evidence="2" key="1">
    <citation type="journal article" date="2023" name="G3 (Bethesda)">
        <title>Genome assembly and association tests identify interacting loci associated with vigor, precocity, and sex in interspecific pistachio rootstocks.</title>
        <authorList>
            <person name="Palmer W."/>
            <person name="Jacygrad E."/>
            <person name="Sagayaradj S."/>
            <person name="Cavanaugh K."/>
            <person name="Han R."/>
            <person name="Bertier L."/>
            <person name="Beede B."/>
            <person name="Kafkas S."/>
            <person name="Golino D."/>
            <person name="Preece J."/>
            <person name="Michelmore R."/>
        </authorList>
    </citation>
    <scope>NUCLEOTIDE SEQUENCE [LARGE SCALE GENOMIC DNA]</scope>
</reference>